<dbReference type="CDD" id="cd10150">
    <property type="entry name" value="CobN_like"/>
    <property type="match status" value="1"/>
</dbReference>
<organism evidence="3 4">
    <name type="scientific">Methanomicrobium antiquum</name>
    <dbReference type="NCBI Taxonomy" id="487686"/>
    <lineage>
        <taxon>Archaea</taxon>
        <taxon>Methanobacteriati</taxon>
        <taxon>Methanobacteriota</taxon>
        <taxon>Stenosarchaea group</taxon>
        <taxon>Methanomicrobia</taxon>
        <taxon>Methanomicrobiales</taxon>
        <taxon>Methanomicrobiaceae</taxon>
        <taxon>Methanomicrobium</taxon>
    </lineage>
</organism>
<dbReference type="GO" id="GO:0051116">
    <property type="term" value="F:cobaltochelatase activity"/>
    <property type="evidence" value="ECO:0007669"/>
    <property type="project" value="UniProtKB-EC"/>
</dbReference>
<dbReference type="AlphaFoldDB" id="A0AAF0FZH5"/>
<dbReference type="PANTHER" id="PTHR44119:SF7">
    <property type="entry name" value="MAGNESIUM CHELATASE SUBUNIT"/>
    <property type="match status" value="1"/>
</dbReference>
<dbReference type="Proteomes" id="UP001218895">
    <property type="component" value="Chromosome"/>
</dbReference>
<dbReference type="EMBL" id="CP091092">
    <property type="protein sequence ID" value="WFN37339.1"/>
    <property type="molecule type" value="Genomic_DNA"/>
</dbReference>
<proteinExistence type="predicted"/>
<accession>A0AAF0FZH5</accession>
<sequence>MVKISVISWGSEISVIRHAAKKLGFELSDWNVYDLKENESLVSGCINSFSDSDFVLIHPSHDSYWDEIIDGFPKEMPVVSYGFSDMFWSASTVPLSVVSAVSAYFLYGGLENICNMLAFCASKILGLDYHYLEPSVTRWEGIYHPDIPFVLDSPGQYFDYRGVISEYNVGILFPRTQWICGDLKAIDAFVRRIEKFANTVCVFCFSNGDEELGALSSEECLKKYMPDNLDALIDLRSFVQSKDRESLIKHLKKLDVPVFHPLTMYHSSIDDWKASEFGMTGSETGWTVALPEFQGLTEMIPFSFAEKESVSGVETSLHVPHEERMNKIAERIKRWILLSKKKNSERKIVFILHNKPCASVEGTVGSGANLDTLESVSEILKAMKERGYNVNPPESGEALINEIMSKKAVSEFRWTSVEEIVQKGGALTLIKADDYKEWFSTLPEKVKIQVSGCWGKPPGEEIDGVPPAMLYKGDIVVTGISFGNALVCVQPKRGCSGARCDGKACKILHDAKTPPTHQYLATYHYFDETYGADAIVHVGTHGNLEFLPGKGVGLSDSCYPDIAIGSMPHLYIYNSDNPPEGTTAKRRSYATLIDHMQTVMATSELYGNLKELEEQIAEYKRAVSTDKARAHALTHTIEELLEETGISYSINLKGLKYIEAGFDEIIEAAHKVVTQTYETKIPKGMHIFGRKPEGEDRADMIYSVLCYEGILNDFTSEISGNTSPESDIEKLREEEILSKEIILAIVNKTDPYETIKSAIGKEFTSEQKKHADEIFGIINSINERIEDSDEIKSFLHGFDGKYVEPGPSGLITRGNPEIMPTGRNFYSLDPNKVPTKAAWRIGNRLADEVLGKYLEENGKYPENIAFYWVSTDIMWGDGEVFSQMLKLIGVEPVWKSGKVKSFRVIPADELGRPRIDITVKIGGIMRDNFYNCIEFLDEAVKAVSELDEPPEINFLRKHFLQTGNSERIFGNRPGTYGNGVNLAVYASAWKDEADIADVFLEWNSYSYGKGKENFGVSAKEKMTAQLKSVSLTFNVAMTDEYDLLGCCCYFGAHGGLTIAARTVSQNEIPVYYGDTRSRDTVEVRTIADEIRRVVRTKLLNPKWIDGMKKHGYKGAEDISKRITHVYGWEATTGEVDDSIFDSIAETFVLNEENRKFFSEKNPWALEEIGRRLLEANARELWEADPDLIEKLKEAYMDIEGDMEDRRGESQGDIQGGSIDVFTLKEIAANRHNRA</sequence>
<evidence type="ECO:0000259" key="2">
    <source>
        <dbReference type="Pfam" id="PF02514"/>
    </source>
</evidence>
<name>A0AAF0FZH5_9EURY</name>
<keyword evidence="1" id="KW-0175">Coiled coil</keyword>
<evidence type="ECO:0000256" key="1">
    <source>
        <dbReference type="SAM" id="Coils"/>
    </source>
</evidence>
<dbReference type="RefSeq" id="WP_278100178.1">
    <property type="nucleotide sequence ID" value="NZ_CP091092.1"/>
</dbReference>
<keyword evidence="3" id="KW-0436">Ligase</keyword>
<evidence type="ECO:0000313" key="3">
    <source>
        <dbReference type="EMBL" id="WFN37339.1"/>
    </source>
</evidence>
<gene>
    <name evidence="3" type="primary">cobN</name>
    <name evidence="3" type="ORF">L1994_02830</name>
</gene>
<feature type="coiled-coil region" evidence="1">
    <location>
        <begin position="602"/>
        <end position="629"/>
    </location>
</feature>
<dbReference type="NCBIfam" id="NF004646">
    <property type="entry name" value="PRK05989.2-4"/>
    <property type="match status" value="1"/>
</dbReference>
<dbReference type="PANTHER" id="PTHR44119">
    <property type="entry name" value="MAGNESIUM-CHELATASE SUBUNIT CHLH, CHLOROPLASTIC"/>
    <property type="match status" value="1"/>
</dbReference>
<feature type="domain" description="CobN/magnesium chelatase" evidence="2">
    <location>
        <begin position="103"/>
        <end position="1186"/>
    </location>
</feature>
<dbReference type="Pfam" id="PF02514">
    <property type="entry name" value="CobN-Mg_chel"/>
    <property type="match status" value="1"/>
</dbReference>
<protein>
    <submittedName>
        <fullName evidence="3">Cobaltochelatase subunit CobN</fullName>
        <ecNumber evidence="3">6.6.1.2</ecNumber>
    </submittedName>
</protein>
<dbReference type="GeneID" id="79949295"/>
<dbReference type="InterPro" id="IPR003672">
    <property type="entry name" value="CobN/Mg_chltase"/>
</dbReference>
<dbReference type="EC" id="6.6.1.2" evidence="3"/>
<keyword evidence="4" id="KW-1185">Reference proteome</keyword>
<evidence type="ECO:0000313" key="4">
    <source>
        <dbReference type="Proteomes" id="UP001218895"/>
    </source>
</evidence>
<dbReference type="KEGG" id="manq:L1994_02830"/>
<reference evidence="3" key="1">
    <citation type="submission" date="2022-01" db="EMBL/GenBank/DDBJ databases">
        <title>Complete genome of Methanomicrobium antiquum DSM 21220.</title>
        <authorList>
            <person name="Chen S.-C."/>
            <person name="You Y.-T."/>
            <person name="Zhou Y.-Z."/>
            <person name="Lai M.-C."/>
        </authorList>
    </citation>
    <scope>NUCLEOTIDE SEQUENCE</scope>
    <source>
        <strain evidence="3">DSM 21220</strain>
    </source>
</reference>